<proteinExistence type="predicted"/>
<accession>A0ABQ8A884</accession>
<evidence type="ECO:0000256" key="1">
    <source>
        <dbReference type="SAM" id="MobiDB-lite"/>
    </source>
</evidence>
<reference evidence="3 4" key="1">
    <citation type="submission" date="2021-05" db="EMBL/GenBank/DDBJ databases">
        <title>Genome Assembly of Synthetic Allotetraploid Brassica napus Reveals Homoeologous Exchanges between Subgenomes.</title>
        <authorList>
            <person name="Davis J.T."/>
        </authorList>
    </citation>
    <scope>NUCLEOTIDE SEQUENCE [LARGE SCALE GENOMIC DNA]</scope>
    <source>
        <strain evidence="4">cv. Da-Ae</strain>
        <tissue evidence="3">Seedling</tissue>
    </source>
</reference>
<dbReference type="EMBL" id="JAGKQM010000013">
    <property type="protein sequence ID" value="KAH0888734.1"/>
    <property type="molecule type" value="Genomic_DNA"/>
</dbReference>
<feature type="domain" description="Zinc finger PMZ-type" evidence="2">
    <location>
        <begin position="583"/>
        <end position="610"/>
    </location>
</feature>
<name>A0ABQ8A884_BRANA</name>
<organism evidence="3 4">
    <name type="scientific">Brassica napus</name>
    <name type="common">Rape</name>
    <dbReference type="NCBI Taxonomy" id="3708"/>
    <lineage>
        <taxon>Eukaryota</taxon>
        <taxon>Viridiplantae</taxon>
        <taxon>Streptophyta</taxon>
        <taxon>Embryophyta</taxon>
        <taxon>Tracheophyta</taxon>
        <taxon>Spermatophyta</taxon>
        <taxon>Magnoliopsida</taxon>
        <taxon>eudicotyledons</taxon>
        <taxon>Gunneridae</taxon>
        <taxon>Pentapetalae</taxon>
        <taxon>rosids</taxon>
        <taxon>malvids</taxon>
        <taxon>Brassicales</taxon>
        <taxon>Brassicaceae</taxon>
        <taxon>Brassiceae</taxon>
        <taxon>Brassica</taxon>
    </lineage>
</organism>
<dbReference type="Pfam" id="PF03108">
    <property type="entry name" value="DBD_Tnp_Mut"/>
    <property type="match status" value="1"/>
</dbReference>
<dbReference type="InterPro" id="IPR006564">
    <property type="entry name" value="Znf_PMZ"/>
</dbReference>
<dbReference type="SMART" id="SM00575">
    <property type="entry name" value="ZnF_PMZ"/>
    <property type="match status" value="1"/>
</dbReference>
<protein>
    <recommendedName>
        <fullName evidence="2">Zinc finger PMZ-type domain-containing protein</fullName>
    </recommendedName>
</protein>
<feature type="compositionally biased region" description="Low complexity" evidence="1">
    <location>
        <begin position="389"/>
        <end position="410"/>
    </location>
</feature>
<dbReference type="InterPro" id="IPR004332">
    <property type="entry name" value="Transposase_MuDR"/>
</dbReference>
<evidence type="ECO:0000313" key="4">
    <source>
        <dbReference type="Proteomes" id="UP000824890"/>
    </source>
</evidence>
<dbReference type="PANTHER" id="PTHR31973:SF113">
    <property type="entry name" value="PROTEIN FAR1-RELATED SEQUENCE 5-LIKE"/>
    <property type="match status" value="1"/>
</dbReference>
<feature type="region of interest" description="Disordered" evidence="1">
    <location>
        <begin position="389"/>
        <end position="438"/>
    </location>
</feature>
<dbReference type="Proteomes" id="UP000824890">
    <property type="component" value="Unassembled WGS sequence"/>
</dbReference>
<gene>
    <name evidence="3" type="ORF">HID58_051163</name>
</gene>
<keyword evidence="4" id="KW-1185">Reference proteome</keyword>
<sequence length="704" mass="77534">MFFHLWDLYKTEETMGRLFRVFRGDWKKNQRDHWHFLPSPTDFGWTMYVEEAENYEVVEGAIREQYGVGETTPVVITYGMPEWMVFPSGNIPPLAISTSHDLRSLLTERPWLTEVTLLATLGARSVAEYNFLRRSNFTIGATTYVVNGAQDERERAIFEGLIYGQRLETSERVMREIFGEEEMQLLYRVALEMAHVDRDGGFNAISGVGQGIDVIHIDDDEDMADVANVGGNTPEAVAAVGRQQVPINASQAPSVLWDVGLDLVNYPAFINTRRCGDPDPNEIDFWRGLMEEEARATAGVGVNGEDGEGGATGVKLPTVEAERANVEGASSTGSTAIVCSQYGGRASAPVKDVGEVTSKSYGGEENVGATKKNETSVVDVTIQLSDSLPNVSSASASPLPSLSLPTDPVSGDPTEAPPKMKTEKAVQTSSEGSDTEGEMGDNVLQLAVGMMFRNKDGFKQHMALYAIENKFCFRSPKSDQSLVILVCQGTGCPWRVYAARLKDCEVFEIRKVCSYHCCSINDRAGYQNQATACVVGELMKTKFVGTGGGPKPREIRRMMRGDHNVNISYWKAWRSRDLAVDNGQGTCFEFQMLSIPCSHAISAALRANVEVDTLVTEAYKVAFLRRAYEGSIAPVTDYTTLSDLPTAFSSLRLSPPATRRPPGRPKKLRYFSRGEKLVKSFRRRIACSRCKALGHNKATCKNAI</sequence>
<evidence type="ECO:0000259" key="2">
    <source>
        <dbReference type="SMART" id="SM00575"/>
    </source>
</evidence>
<evidence type="ECO:0000313" key="3">
    <source>
        <dbReference type="EMBL" id="KAH0888734.1"/>
    </source>
</evidence>
<dbReference type="PANTHER" id="PTHR31973">
    <property type="entry name" value="POLYPROTEIN, PUTATIVE-RELATED"/>
    <property type="match status" value="1"/>
</dbReference>
<comment type="caution">
    <text evidence="3">The sequence shown here is derived from an EMBL/GenBank/DDBJ whole genome shotgun (WGS) entry which is preliminary data.</text>
</comment>